<dbReference type="GO" id="GO:0006355">
    <property type="term" value="P:regulation of DNA-templated transcription"/>
    <property type="evidence" value="ECO:0007669"/>
    <property type="project" value="InterPro"/>
</dbReference>
<keyword evidence="1" id="KW-0238">DNA-binding</keyword>
<dbReference type="SUPFAM" id="SSF51215">
    <property type="entry name" value="Regulatory protein AraC"/>
    <property type="match status" value="1"/>
</dbReference>
<evidence type="ECO:0000256" key="1">
    <source>
        <dbReference type="ARBA" id="ARBA00023125"/>
    </source>
</evidence>
<evidence type="ECO:0000259" key="2">
    <source>
        <dbReference type="Pfam" id="PF02311"/>
    </source>
</evidence>
<dbReference type="GO" id="GO:0003677">
    <property type="term" value="F:DNA binding"/>
    <property type="evidence" value="ECO:0007669"/>
    <property type="project" value="UniProtKB-KW"/>
</dbReference>
<organism evidence="3 4">
    <name type="scientific">Limosilactobacillus fermentum</name>
    <name type="common">Lactobacillus fermentum</name>
    <dbReference type="NCBI Taxonomy" id="1613"/>
    <lineage>
        <taxon>Bacteria</taxon>
        <taxon>Bacillati</taxon>
        <taxon>Bacillota</taxon>
        <taxon>Bacilli</taxon>
        <taxon>Lactobacillales</taxon>
        <taxon>Lactobacillaceae</taxon>
        <taxon>Limosilactobacillus</taxon>
    </lineage>
</organism>
<dbReference type="AlphaFoldDB" id="A0AAJ5ZZW3"/>
<dbReference type="EMBL" id="CP121468">
    <property type="protein sequence ID" value="WFR88802.1"/>
    <property type="molecule type" value="Genomic_DNA"/>
</dbReference>
<evidence type="ECO:0000313" key="4">
    <source>
        <dbReference type="Proteomes" id="UP001218104"/>
    </source>
</evidence>
<gene>
    <name evidence="3" type="ORF">P8634_08475</name>
</gene>
<dbReference type="InterPro" id="IPR037923">
    <property type="entry name" value="HTH-like"/>
</dbReference>
<protein>
    <submittedName>
        <fullName evidence="3">AraC family ligand binding domain-containing protein</fullName>
    </submittedName>
</protein>
<name>A0AAJ5ZZW3_LIMFE</name>
<dbReference type="Proteomes" id="UP001218104">
    <property type="component" value="Chromosome"/>
</dbReference>
<reference evidence="3" key="1">
    <citation type="submission" date="2023-04" db="EMBL/GenBank/DDBJ databases">
        <title>Genomic of Limosilactobacillus fermentum MSJK0025.</title>
        <authorList>
            <person name="Yang S."/>
        </authorList>
    </citation>
    <scope>NUCLEOTIDE SEQUENCE</scope>
    <source>
        <strain evidence="3">MSJK0025</strain>
    </source>
</reference>
<sequence>MPNYINSVNLRENSDFPYLVLDVVDRHPTPRNPCFHVFHWHHDLQLLYVLVGRVRVQTLAETVTLTTGQGCLIKPEVIHRIEGAPESHYRSFVFPVTMVTFYPGSPAKRLVAETLTTTERSILPFLNDQDWTKKVNGLLRGLNELEQSKGAPLYPYQVLTTLAQIWLVIEEHLPTKKLVKPTIA</sequence>
<dbReference type="InterPro" id="IPR003313">
    <property type="entry name" value="AraC-bd"/>
</dbReference>
<proteinExistence type="predicted"/>
<dbReference type="InterPro" id="IPR014710">
    <property type="entry name" value="RmlC-like_jellyroll"/>
</dbReference>
<feature type="domain" description="AraC-type arabinose-binding/dimerisation" evidence="2">
    <location>
        <begin position="38"/>
        <end position="142"/>
    </location>
</feature>
<accession>A0AAJ5ZZW3</accession>
<dbReference type="Pfam" id="PF02311">
    <property type="entry name" value="AraC_binding"/>
    <property type="match status" value="1"/>
</dbReference>
<dbReference type="Gene3D" id="2.60.120.10">
    <property type="entry name" value="Jelly Rolls"/>
    <property type="match status" value="1"/>
</dbReference>
<evidence type="ECO:0000313" key="3">
    <source>
        <dbReference type="EMBL" id="WFR88802.1"/>
    </source>
</evidence>
<dbReference type="RefSeq" id="WP_107760217.1">
    <property type="nucleotide sequence ID" value="NZ_CP035055.1"/>
</dbReference>